<reference evidence="5" key="1">
    <citation type="journal article" date="2019" name="Int. J. Syst. Evol. Microbiol.">
        <title>The Global Catalogue of Microorganisms (GCM) 10K type strain sequencing project: providing services to taxonomists for standard genome sequencing and annotation.</title>
        <authorList>
            <consortium name="The Broad Institute Genomics Platform"/>
            <consortium name="The Broad Institute Genome Sequencing Center for Infectious Disease"/>
            <person name="Wu L."/>
            <person name="Ma J."/>
        </authorList>
    </citation>
    <scope>NUCLEOTIDE SEQUENCE [LARGE SCALE GENOMIC DNA]</scope>
    <source>
        <strain evidence="5">CGMCC 1.15111</strain>
    </source>
</reference>
<evidence type="ECO:0000313" key="4">
    <source>
        <dbReference type="EMBL" id="GHE74924.1"/>
    </source>
</evidence>
<dbReference type="InterPro" id="IPR014718">
    <property type="entry name" value="GH-type_carb-bd"/>
</dbReference>
<evidence type="ECO:0000256" key="2">
    <source>
        <dbReference type="ARBA" id="ARBA00011245"/>
    </source>
</evidence>
<comment type="subunit">
    <text evidence="2">Monomer.</text>
</comment>
<evidence type="ECO:0000256" key="1">
    <source>
        <dbReference type="ARBA" id="ARBA00001913"/>
    </source>
</evidence>
<dbReference type="Pfam" id="PF01263">
    <property type="entry name" value="Aldose_epim"/>
    <property type="match status" value="1"/>
</dbReference>
<evidence type="ECO:0000256" key="3">
    <source>
        <dbReference type="ARBA" id="ARBA00022837"/>
    </source>
</evidence>
<organism evidence="4 5">
    <name type="scientific">Roseivirga thermotolerans</name>
    <dbReference type="NCBI Taxonomy" id="1758176"/>
    <lineage>
        <taxon>Bacteria</taxon>
        <taxon>Pseudomonadati</taxon>
        <taxon>Bacteroidota</taxon>
        <taxon>Cytophagia</taxon>
        <taxon>Cytophagales</taxon>
        <taxon>Roseivirgaceae</taxon>
        <taxon>Roseivirga</taxon>
    </lineage>
</organism>
<comment type="caution">
    <text evidence="4">The sequence shown here is derived from an EMBL/GenBank/DDBJ whole genome shotgun (WGS) entry which is preliminary data.</text>
</comment>
<dbReference type="InterPro" id="IPR011013">
    <property type="entry name" value="Gal_mutarotase_sf_dom"/>
</dbReference>
<gene>
    <name evidence="4" type="primary">galM</name>
    <name evidence="4" type="ORF">GCM10011340_34650</name>
</gene>
<dbReference type="CDD" id="cd01081">
    <property type="entry name" value="Aldose_epim"/>
    <property type="match status" value="1"/>
</dbReference>
<evidence type="ECO:0000313" key="5">
    <source>
        <dbReference type="Proteomes" id="UP000658258"/>
    </source>
</evidence>
<dbReference type="PANTHER" id="PTHR10091">
    <property type="entry name" value="ALDOSE-1-EPIMERASE"/>
    <property type="match status" value="1"/>
</dbReference>
<dbReference type="EMBL" id="BNAG01000005">
    <property type="protein sequence ID" value="GHE74924.1"/>
    <property type="molecule type" value="Genomic_DNA"/>
</dbReference>
<dbReference type="RefSeq" id="WP_189631568.1">
    <property type="nucleotide sequence ID" value="NZ_BNAG01000005.1"/>
</dbReference>
<accession>A0ABQ3IBG3</accession>
<dbReference type="Proteomes" id="UP000658258">
    <property type="component" value="Unassembled WGS sequence"/>
</dbReference>
<proteinExistence type="predicted"/>
<dbReference type="SUPFAM" id="SSF74650">
    <property type="entry name" value="Galactose mutarotase-like"/>
    <property type="match status" value="1"/>
</dbReference>
<keyword evidence="5" id="KW-1185">Reference proteome</keyword>
<sequence>MEELSYNGNSIVVDCKRGAALMQWTCRKGQNLLPLIHHSKTYLFEGSWLFPFPNRVSGGRYQFQGSRYELATNDLDGLPNALHGLVHDQAFKIARKEDNCLELAYSYEGDQPGFPFPYELRLCYQLKGEAELILSIEVVNLGEADMPCGLGWHPYFNLSMTPSARLKLPPVTQMEVDELMLPTGKERPFNDFKNFEWLHGHRFDTCFRLLKMEEKNSVFLSFPNQGTLELWQDFNFPFLQVYKTREDAIALEPMTCAIDALNNGIGLKVLSPRQSWRLQMGLRFF</sequence>
<protein>
    <submittedName>
        <fullName evidence="4">Aldose 1-epimerase</fullName>
    </submittedName>
</protein>
<comment type="cofactor">
    <cofactor evidence="1">
        <name>Ca(2+)</name>
        <dbReference type="ChEBI" id="CHEBI:29108"/>
    </cofactor>
</comment>
<name>A0ABQ3IBG3_9BACT</name>
<dbReference type="PANTHER" id="PTHR10091:SF45">
    <property type="entry name" value="ALDOSE 1-EPIMERASE"/>
    <property type="match status" value="1"/>
</dbReference>
<dbReference type="InterPro" id="IPR008183">
    <property type="entry name" value="Aldose_1/G6P_1-epimerase"/>
</dbReference>
<dbReference type="Gene3D" id="2.70.98.10">
    <property type="match status" value="1"/>
</dbReference>
<keyword evidence="3" id="KW-0106">Calcium</keyword>